<dbReference type="GO" id="GO:0032259">
    <property type="term" value="P:methylation"/>
    <property type="evidence" value="ECO:0007669"/>
    <property type="project" value="UniProtKB-KW"/>
</dbReference>
<dbReference type="Pfam" id="PF20259">
    <property type="entry name" value="tRNA_Me_trans_M"/>
    <property type="match status" value="1"/>
</dbReference>
<accession>A0AAJ5C2I5</accession>
<name>A0AAJ5C2I5_9BASI</name>
<evidence type="ECO:0000256" key="6">
    <source>
        <dbReference type="ARBA" id="ARBA00022694"/>
    </source>
</evidence>
<comment type="catalytic activity">
    <reaction evidence="11">
        <text>5-taurinomethyluridine(34) in tRNA + S-sulfanyl-L-cysteinyl-[protein] + AH2 + ATP = 5-taurinomethyl-2-thiouridine(34) in tRNA + L-cysteinyl-[protein] + A + AMP + diphosphate + H(+)</text>
        <dbReference type="Rhea" id="RHEA:47040"/>
        <dbReference type="Rhea" id="RHEA-COMP:10131"/>
        <dbReference type="Rhea" id="RHEA-COMP:11726"/>
        <dbReference type="Rhea" id="RHEA-COMP:11732"/>
        <dbReference type="Rhea" id="RHEA-COMP:11733"/>
        <dbReference type="ChEBI" id="CHEBI:13193"/>
        <dbReference type="ChEBI" id="CHEBI:15378"/>
        <dbReference type="ChEBI" id="CHEBI:17499"/>
        <dbReference type="ChEBI" id="CHEBI:29950"/>
        <dbReference type="ChEBI" id="CHEBI:30616"/>
        <dbReference type="ChEBI" id="CHEBI:33019"/>
        <dbReference type="ChEBI" id="CHEBI:61963"/>
        <dbReference type="ChEBI" id="CHEBI:87171"/>
        <dbReference type="ChEBI" id="CHEBI:87172"/>
        <dbReference type="ChEBI" id="CHEBI:456215"/>
        <dbReference type="EC" id="2.8.1.14"/>
    </reaction>
</comment>
<dbReference type="AlphaFoldDB" id="A0AAJ5C2I5"/>
<feature type="domain" description="tRNA-specific 2-thiouridylase MnmA-like central" evidence="13">
    <location>
        <begin position="363"/>
        <end position="424"/>
    </location>
</feature>
<dbReference type="InterPro" id="IPR023382">
    <property type="entry name" value="MnmA-like_central_sf"/>
</dbReference>
<keyword evidence="10" id="KW-1015">Disulfide bond</keyword>
<comment type="caution">
    <text evidence="14">The sequence shown here is derived from an EMBL/GenBank/DDBJ whole genome shotgun (WGS) entry which is preliminary data.</text>
</comment>
<evidence type="ECO:0000259" key="13">
    <source>
        <dbReference type="Pfam" id="PF20259"/>
    </source>
</evidence>
<dbReference type="InterPro" id="IPR004506">
    <property type="entry name" value="MnmA-like"/>
</dbReference>
<sequence length="556" mass="61724">MTKFNKPLITVTRVLGAVQATASRMTPKLGPSPFGNMAKCRTPTTQVSCTINTPQIRSICTTNSSYLLSRSCVSLHHRQRSYSTQQFDPFLPSSNPYGPQKGDHITLALSGGVDSSVCALLLSRSNLYSLSAVFMRNWNTLDESSSFEPGSGGSMGCEWQRDWEDVQKVCRHLGNIPVELMDLSKEYWTQVWEPALVGWSEGVTPNPDVGCNKEIKFGKLMERVLFSSACSSFAISSRISASSPSSTTVGRGEELWGVRKPKKWLATGHYANISYTKDQGRPKLMRAKDPSKDQTYYLSSVPERSLSHACFPLGNLFKSQVRSLARQFDLPTSEKSESMGICFIGTRQSDSRKGVSNKDGFSSFLNEYICLKQGNIVDGDTRKVVGSHQGLHTFTVGQGARISGSKSKYYVARKDTIKNEIVVVKGKFHPMLMCSSLHVKQIDWIWNHPPKQLLQPSPTSLQVEEQGKIEEKGDQVSNPKIKLLAQVRHRQTEVECLVYRKESNGEKGGYTIEFVNNPVLAVAPGQILALWKGSWCLGSGVISSVKTLWDDEQLQQ</sequence>
<evidence type="ECO:0000256" key="10">
    <source>
        <dbReference type="ARBA" id="ARBA00023157"/>
    </source>
</evidence>
<feature type="domain" description="tRNA-specific 2-thiouridylase MnmA-like C-terminal" evidence="12">
    <location>
        <begin position="479"/>
        <end position="542"/>
    </location>
</feature>
<dbReference type="Proteomes" id="UP001294444">
    <property type="component" value="Unassembled WGS sequence"/>
</dbReference>
<dbReference type="GO" id="GO:0000049">
    <property type="term" value="F:tRNA binding"/>
    <property type="evidence" value="ECO:0007669"/>
    <property type="project" value="UniProtKB-KW"/>
</dbReference>
<dbReference type="Pfam" id="PF20258">
    <property type="entry name" value="tRNA_Me_trans_C"/>
    <property type="match status" value="1"/>
</dbReference>
<organism evidence="14 15">
    <name type="scientific">Melanopsichium pennsylvanicum</name>
    <dbReference type="NCBI Taxonomy" id="63383"/>
    <lineage>
        <taxon>Eukaryota</taxon>
        <taxon>Fungi</taxon>
        <taxon>Dikarya</taxon>
        <taxon>Basidiomycota</taxon>
        <taxon>Ustilaginomycotina</taxon>
        <taxon>Ustilaginomycetes</taxon>
        <taxon>Ustilaginales</taxon>
        <taxon>Ustilaginaceae</taxon>
        <taxon>Melanopsichium</taxon>
    </lineage>
</organism>
<keyword evidence="5" id="KW-0808">Transferase</keyword>
<keyword evidence="6" id="KW-0819">tRNA processing</keyword>
<evidence type="ECO:0000256" key="11">
    <source>
        <dbReference type="ARBA" id="ARBA00049564"/>
    </source>
</evidence>
<evidence type="ECO:0000256" key="3">
    <source>
        <dbReference type="ARBA" id="ARBA00011953"/>
    </source>
</evidence>
<evidence type="ECO:0000256" key="8">
    <source>
        <dbReference type="ARBA" id="ARBA00022840"/>
    </source>
</evidence>
<evidence type="ECO:0000256" key="1">
    <source>
        <dbReference type="ARBA" id="ARBA00003986"/>
    </source>
</evidence>
<comment type="function">
    <text evidence="1">Catalyzes the 2-thiolation of uridine at the wobble position (U34) of mitochondrial tRNA(Lys), tRNA(Glu) and tRNA(Gln). Required for the formation of 5-taurinomethyl-2-thiouridine (tm5s2U) of mitochondrial tRNA(Lys), tRNA(Glu), and tRNA(Gln) at the wobble position. ATP is required to activate the C2 atom of the wobble base.</text>
</comment>
<proteinExistence type="inferred from homology"/>
<dbReference type="InterPro" id="IPR046885">
    <property type="entry name" value="MnmA-like_C"/>
</dbReference>
<dbReference type="CDD" id="cd01998">
    <property type="entry name" value="MnmA_TRMU-like"/>
    <property type="match status" value="1"/>
</dbReference>
<dbReference type="EC" id="2.8.1.14" evidence="3"/>
<dbReference type="GO" id="GO:0005524">
    <property type="term" value="F:ATP binding"/>
    <property type="evidence" value="ECO:0007669"/>
    <property type="project" value="UniProtKB-KW"/>
</dbReference>
<dbReference type="PANTHER" id="PTHR11933">
    <property type="entry name" value="TRNA 5-METHYLAMINOMETHYL-2-THIOURIDYLATE -METHYLTRANSFERASE"/>
    <property type="match status" value="1"/>
</dbReference>
<gene>
    <name evidence="14" type="ORF">MEPE_00305</name>
</gene>
<dbReference type="Gene3D" id="3.40.50.620">
    <property type="entry name" value="HUPs"/>
    <property type="match status" value="1"/>
</dbReference>
<evidence type="ECO:0000313" key="15">
    <source>
        <dbReference type="Proteomes" id="UP001294444"/>
    </source>
</evidence>
<dbReference type="InterPro" id="IPR046884">
    <property type="entry name" value="MnmA-like_central"/>
</dbReference>
<evidence type="ECO:0000256" key="9">
    <source>
        <dbReference type="ARBA" id="ARBA00022884"/>
    </source>
</evidence>
<dbReference type="SUPFAM" id="SSF52402">
    <property type="entry name" value="Adenine nucleotide alpha hydrolases-like"/>
    <property type="match status" value="1"/>
</dbReference>
<keyword evidence="7" id="KW-0547">Nucleotide-binding</keyword>
<keyword evidence="15" id="KW-1185">Reference proteome</keyword>
<evidence type="ECO:0000313" key="14">
    <source>
        <dbReference type="EMBL" id="SNX81600.1"/>
    </source>
</evidence>
<keyword evidence="8" id="KW-0067">ATP-binding</keyword>
<dbReference type="GO" id="GO:0005739">
    <property type="term" value="C:mitochondrion"/>
    <property type="evidence" value="ECO:0007669"/>
    <property type="project" value="TreeGrafter"/>
</dbReference>
<dbReference type="Gene3D" id="2.40.30.10">
    <property type="entry name" value="Translation factors"/>
    <property type="match status" value="1"/>
</dbReference>
<keyword evidence="14" id="KW-0489">Methyltransferase</keyword>
<dbReference type="PANTHER" id="PTHR11933:SF5">
    <property type="entry name" value="MITOCHONDRIAL TRNA-SPECIFIC 2-THIOURIDYLASE 1"/>
    <property type="match status" value="1"/>
</dbReference>
<evidence type="ECO:0000256" key="7">
    <source>
        <dbReference type="ARBA" id="ARBA00022741"/>
    </source>
</evidence>
<protein>
    <recommendedName>
        <fullName evidence="3">tRNA-5-taurinomethyluridine 2-sulfurtransferase</fullName>
        <ecNumber evidence="3">2.8.1.14</ecNumber>
    </recommendedName>
</protein>
<comment type="similarity">
    <text evidence="2">Belongs to the MnmA/TRMU family.</text>
</comment>
<dbReference type="GO" id="GO:0002143">
    <property type="term" value="P:tRNA wobble position uridine thiolation"/>
    <property type="evidence" value="ECO:0007669"/>
    <property type="project" value="TreeGrafter"/>
</dbReference>
<dbReference type="Pfam" id="PF03054">
    <property type="entry name" value="tRNA_Me_trans"/>
    <property type="match status" value="2"/>
</dbReference>
<reference evidence="14" key="1">
    <citation type="submission" date="2023-10" db="EMBL/GenBank/DDBJ databases">
        <authorList>
            <person name="Guldener U."/>
        </authorList>
    </citation>
    <scope>NUCLEOTIDE SEQUENCE</scope>
    <source>
        <strain evidence="14">Mp4</strain>
    </source>
</reference>
<evidence type="ECO:0000256" key="2">
    <source>
        <dbReference type="ARBA" id="ARBA00006191"/>
    </source>
</evidence>
<dbReference type="InterPro" id="IPR014729">
    <property type="entry name" value="Rossmann-like_a/b/a_fold"/>
</dbReference>
<evidence type="ECO:0000256" key="5">
    <source>
        <dbReference type="ARBA" id="ARBA00022679"/>
    </source>
</evidence>
<keyword evidence="9" id="KW-0694">RNA-binding</keyword>
<keyword evidence="4" id="KW-0820">tRNA-binding</keyword>
<dbReference type="Gene3D" id="2.30.30.280">
    <property type="entry name" value="Adenine nucleotide alpha hydrolases-like domains"/>
    <property type="match status" value="1"/>
</dbReference>
<dbReference type="EMBL" id="OAPG01000001">
    <property type="protein sequence ID" value="SNX81600.1"/>
    <property type="molecule type" value="Genomic_DNA"/>
</dbReference>
<dbReference type="GO" id="GO:0016783">
    <property type="term" value="F:sulfurtransferase activity"/>
    <property type="evidence" value="ECO:0007669"/>
    <property type="project" value="InterPro"/>
</dbReference>
<evidence type="ECO:0000256" key="4">
    <source>
        <dbReference type="ARBA" id="ARBA00022555"/>
    </source>
</evidence>
<dbReference type="GO" id="GO:0008168">
    <property type="term" value="F:methyltransferase activity"/>
    <property type="evidence" value="ECO:0007669"/>
    <property type="project" value="UniProtKB-KW"/>
</dbReference>
<evidence type="ECO:0000259" key="12">
    <source>
        <dbReference type="Pfam" id="PF20258"/>
    </source>
</evidence>